<comment type="caution">
    <text evidence="1">The sequence shown here is derived from an EMBL/GenBank/DDBJ whole genome shotgun (WGS) entry which is preliminary data.</text>
</comment>
<sequence length="85" mass="9989">MHPIFSNISCYPPFRIDPFPKLTVSNLVKALENKSPEQQRNMIGEFLYRLVKEAIEVLGDWIPQQYKELETEAYKLQAPMLLHKL</sequence>
<dbReference type="Proteomes" id="UP000824890">
    <property type="component" value="Unassembled WGS sequence"/>
</dbReference>
<dbReference type="Gene3D" id="1.10.1900.10">
    <property type="entry name" value="c-terminal domain of poly(a) binding protein"/>
    <property type="match status" value="1"/>
</dbReference>
<dbReference type="InterPro" id="IPR036053">
    <property type="entry name" value="PABP-dom"/>
</dbReference>
<evidence type="ECO:0000313" key="1">
    <source>
        <dbReference type="EMBL" id="KAH0904196.1"/>
    </source>
</evidence>
<proteinExistence type="predicted"/>
<evidence type="ECO:0000313" key="2">
    <source>
        <dbReference type="Proteomes" id="UP000824890"/>
    </source>
</evidence>
<accession>A0ABQ8BHC4</accession>
<reference evidence="1 2" key="1">
    <citation type="submission" date="2021-05" db="EMBL/GenBank/DDBJ databases">
        <title>Genome Assembly of Synthetic Allotetraploid Brassica napus Reveals Homoeologous Exchanges between Subgenomes.</title>
        <authorList>
            <person name="Davis J.T."/>
        </authorList>
    </citation>
    <scope>NUCLEOTIDE SEQUENCE [LARGE SCALE GENOMIC DNA]</scope>
    <source>
        <strain evidence="2">cv. Da-Ae</strain>
        <tissue evidence="1">Seedling</tissue>
    </source>
</reference>
<keyword evidence="2" id="KW-1185">Reference proteome</keyword>
<gene>
    <name evidence="1" type="ORF">HID58_043699</name>
</gene>
<protein>
    <submittedName>
        <fullName evidence="1">Uncharacterized protein</fullName>
    </submittedName>
</protein>
<dbReference type="EMBL" id="JAGKQM010000011">
    <property type="protein sequence ID" value="KAH0904196.1"/>
    <property type="molecule type" value="Genomic_DNA"/>
</dbReference>
<name>A0ABQ8BHC4_BRANA</name>
<dbReference type="SUPFAM" id="SSF63570">
    <property type="entry name" value="PABC (PABP) domain"/>
    <property type="match status" value="1"/>
</dbReference>
<organism evidence="1 2">
    <name type="scientific">Brassica napus</name>
    <name type="common">Rape</name>
    <dbReference type="NCBI Taxonomy" id="3708"/>
    <lineage>
        <taxon>Eukaryota</taxon>
        <taxon>Viridiplantae</taxon>
        <taxon>Streptophyta</taxon>
        <taxon>Embryophyta</taxon>
        <taxon>Tracheophyta</taxon>
        <taxon>Spermatophyta</taxon>
        <taxon>Magnoliopsida</taxon>
        <taxon>eudicotyledons</taxon>
        <taxon>Gunneridae</taxon>
        <taxon>Pentapetalae</taxon>
        <taxon>rosids</taxon>
        <taxon>malvids</taxon>
        <taxon>Brassicales</taxon>
        <taxon>Brassicaceae</taxon>
        <taxon>Brassiceae</taxon>
        <taxon>Brassica</taxon>
    </lineage>
</organism>